<dbReference type="PANTHER" id="PTHR48449:SF1">
    <property type="entry name" value="DUF1985 DOMAIN-CONTAINING PROTEIN"/>
    <property type="match status" value="1"/>
</dbReference>
<dbReference type="EMBL" id="JAIVGD010000005">
    <property type="protein sequence ID" value="KAH0774826.1"/>
    <property type="molecule type" value="Genomic_DNA"/>
</dbReference>
<reference evidence="2 3" key="1">
    <citation type="journal article" date="2021" name="bioRxiv">
        <title>Chromosome-scale and haplotype-resolved genome assembly of a tetraploid potato cultivar.</title>
        <authorList>
            <person name="Sun H."/>
            <person name="Jiao W.-B."/>
            <person name="Krause K."/>
            <person name="Campoy J.A."/>
            <person name="Goel M."/>
            <person name="Folz-Donahue K."/>
            <person name="Kukat C."/>
            <person name="Huettel B."/>
            <person name="Schneeberger K."/>
        </authorList>
    </citation>
    <scope>NUCLEOTIDE SEQUENCE [LARGE SCALE GENOMIC DNA]</scope>
    <source>
        <strain evidence="2">SolTubOtavaFocal</strain>
        <tissue evidence="2">Leaves</tissue>
    </source>
</reference>
<accession>A0ABQ7W3F1</accession>
<keyword evidence="3" id="KW-1185">Reference proteome</keyword>
<feature type="domain" description="DUF1985" evidence="1">
    <location>
        <begin position="12"/>
        <end position="84"/>
    </location>
</feature>
<gene>
    <name evidence="2" type="ORF">KY290_011963</name>
</gene>
<name>A0ABQ7W3F1_SOLTU</name>
<dbReference type="InterPro" id="IPR015410">
    <property type="entry name" value="DUF1985"/>
</dbReference>
<evidence type="ECO:0000313" key="3">
    <source>
        <dbReference type="Proteomes" id="UP000826656"/>
    </source>
</evidence>
<dbReference type="Pfam" id="PF09331">
    <property type="entry name" value="DUF1985"/>
    <property type="match status" value="1"/>
</dbReference>
<evidence type="ECO:0000313" key="2">
    <source>
        <dbReference type="EMBL" id="KAH0774826.1"/>
    </source>
</evidence>
<sequence>MRRKEILEVVGKSCKRNELIKHLQTKDLNKDVKKSLCLLYVVHSFLCGKDVNTIIPKKWILLLADRKTFSTYPWGRISYDITIKHLLKAVKTIEGRTTNLYVFPWAFMVILF</sequence>
<comment type="caution">
    <text evidence="2">The sequence shown here is derived from an EMBL/GenBank/DDBJ whole genome shotgun (WGS) entry which is preliminary data.</text>
</comment>
<organism evidence="2 3">
    <name type="scientific">Solanum tuberosum</name>
    <name type="common">Potato</name>
    <dbReference type="NCBI Taxonomy" id="4113"/>
    <lineage>
        <taxon>Eukaryota</taxon>
        <taxon>Viridiplantae</taxon>
        <taxon>Streptophyta</taxon>
        <taxon>Embryophyta</taxon>
        <taxon>Tracheophyta</taxon>
        <taxon>Spermatophyta</taxon>
        <taxon>Magnoliopsida</taxon>
        <taxon>eudicotyledons</taxon>
        <taxon>Gunneridae</taxon>
        <taxon>Pentapetalae</taxon>
        <taxon>asterids</taxon>
        <taxon>lamiids</taxon>
        <taxon>Solanales</taxon>
        <taxon>Solanaceae</taxon>
        <taxon>Solanoideae</taxon>
        <taxon>Solaneae</taxon>
        <taxon>Solanum</taxon>
    </lineage>
</organism>
<evidence type="ECO:0000259" key="1">
    <source>
        <dbReference type="Pfam" id="PF09331"/>
    </source>
</evidence>
<dbReference type="PANTHER" id="PTHR48449">
    <property type="entry name" value="DUF1985 DOMAIN-CONTAINING PROTEIN"/>
    <property type="match status" value="1"/>
</dbReference>
<proteinExistence type="predicted"/>
<dbReference type="Proteomes" id="UP000826656">
    <property type="component" value="Unassembled WGS sequence"/>
</dbReference>
<protein>
    <recommendedName>
        <fullName evidence="1">DUF1985 domain-containing protein</fullName>
    </recommendedName>
</protein>